<reference evidence="3" key="1">
    <citation type="submission" date="2025-08" db="UniProtKB">
        <authorList>
            <consortium name="RefSeq"/>
        </authorList>
    </citation>
    <scope>IDENTIFICATION</scope>
    <source>
        <tissue evidence="3">Leaf</tissue>
    </source>
</reference>
<feature type="region of interest" description="Disordered" evidence="1">
    <location>
        <begin position="196"/>
        <end position="224"/>
    </location>
</feature>
<dbReference type="KEGG" id="rsz:130506223"/>
<gene>
    <name evidence="3" type="primary">LOC130506223</name>
</gene>
<evidence type="ECO:0000313" key="2">
    <source>
        <dbReference type="Proteomes" id="UP000504610"/>
    </source>
</evidence>
<accession>A0A9W3D054</accession>
<evidence type="ECO:0000256" key="1">
    <source>
        <dbReference type="SAM" id="MobiDB-lite"/>
    </source>
</evidence>
<dbReference type="PANTHER" id="PTHR37710">
    <property type="entry name" value="TRANSMEMBRANE PROTEIN"/>
    <property type="match status" value="1"/>
</dbReference>
<proteinExistence type="predicted"/>
<feature type="region of interest" description="Disordered" evidence="1">
    <location>
        <begin position="1"/>
        <end position="24"/>
    </location>
</feature>
<dbReference type="PANTHER" id="PTHR37710:SF1">
    <property type="entry name" value="TRANSMEMBRANE PROTEIN"/>
    <property type="match status" value="1"/>
</dbReference>
<protein>
    <submittedName>
        <fullName evidence="3">Uncharacterized protein LOC130506223</fullName>
    </submittedName>
</protein>
<name>A0A9W3D054_RAPSA</name>
<organism evidence="2 3">
    <name type="scientific">Raphanus sativus</name>
    <name type="common">Radish</name>
    <name type="synonym">Raphanus raphanistrum var. sativus</name>
    <dbReference type="NCBI Taxonomy" id="3726"/>
    <lineage>
        <taxon>Eukaryota</taxon>
        <taxon>Viridiplantae</taxon>
        <taxon>Streptophyta</taxon>
        <taxon>Embryophyta</taxon>
        <taxon>Tracheophyta</taxon>
        <taxon>Spermatophyta</taxon>
        <taxon>Magnoliopsida</taxon>
        <taxon>eudicotyledons</taxon>
        <taxon>Gunneridae</taxon>
        <taxon>Pentapetalae</taxon>
        <taxon>rosids</taxon>
        <taxon>malvids</taxon>
        <taxon>Brassicales</taxon>
        <taxon>Brassicaceae</taxon>
        <taxon>Brassiceae</taxon>
        <taxon>Raphanus</taxon>
    </lineage>
</organism>
<feature type="compositionally biased region" description="Basic and acidic residues" evidence="1">
    <location>
        <begin position="1"/>
        <end position="13"/>
    </location>
</feature>
<dbReference type="OrthoDB" id="1939616at2759"/>
<feature type="region of interest" description="Disordered" evidence="1">
    <location>
        <begin position="237"/>
        <end position="257"/>
    </location>
</feature>
<feature type="compositionally biased region" description="Gly residues" evidence="1">
    <location>
        <begin position="202"/>
        <end position="220"/>
    </location>
</feature>
<dbReference type="Proteomes" id="UP000504610">
    <property type="component" value="Unplaced"/>
</dbReference>
<evidence type="ECO:0000313" key="3">
    <source>
        <dbReference type="RefSeq" id="XP_056856833.1"/>
    </source>
</evidence>
<dbReference type="GeneID" id="130506223"/>
<dbReference type="AlphaFoldDB" id="A0A9W3D054"/>
<sequence length="257" mass="28584">MASGPEKKSIKDKPAKRRSRPRPLETSGATILAAVRVVYTRTKNPKNPASFLVQKLFQLLLFFSSMTSPFHRHLLSILSVADDHILAAQDTVQTYFPSSTFAFLKISELLIASESLPEKLDAVLEKLPRLMRRAAWLDWMLLHAIYCLDSLVNVLERWRDKNKGAKEKEITVYRSFSRTGSNYVEEGKKVTYKEALQRGSSGEDGGGSTGRSSSSGGGGDPILEMFENGWITKPIKRSSRSADSLTCSRSDSCETTT</sequence>
<feature type="compositionally biased region" description="Polar residues" evidence="1">
    <location>
        <begin position="241"/>
        <end position="257"/>
    </location>
</feature>
<keyword evidence="2" id="KW-1185">Reference proteome</keyword>
<dbReference type="RefSeq" id="XP_056856833.1">
    <property type="nucleotide sequence ID" value="XM_057000853.1"/>
</dbReference>